<keyword evidence="2" id="KW-1185">Reference proteome</keyword>
<evidence type="ECO:0000313" key="1">
    <source>
        <dbReference type="EMBL" id="KAJ2983235.1"/>
    </source>
</evidence>
<proteinExistence type="predicted"/>
<comment type="caution">
    <text evidence="1">The sequence shown here is derived from an EMBL/GenBank/DDBJ whole genome shotgun (WGS) entry which is preliminary data.</text>
</comment>
<sequence length="290" mass="31108">MKSPPMPQLVLSPNALTEFHSLPGFRPGAQDVLLSSVTGRNSFSINMPYAKKHSHASPPHDNLASTKSSCHRFATIPPGQGKRSGLGAIKSRITPERDIIYDPPSGHAVNRKSTIVISADEMHVAPAAIGTVVLAASAFAQDVLLHGKGFGTYYYDVQQPQSCGTDLSVQNLGYVMCNFHSPLSLNDINTNNLVAMSNLPLNTPTGRAQYCGKRVIVTVNGVVSETPFFIGDGCERCAHGTDDVWNPKGAAGLDFSYTALNALSPLACQAGHIKISYDIVNETLYHFEVI</sequence>
<accession>A0ACC1NV82</accession>
<reference evidence="1" key="1">
    <citation type="submission" date="2022-08" db="EMBL/GenBank/DDBJ databases">
        <title>Genome Sequence of Lecanicillium fungicola.</title>
        <authorList>
            <person name="Buettner E."/>
        </authorList>
    </citation>
    <scope>NUCLEOTIDE SEQUENCE</scope>
    <source>
        <strain evidence="1">Babe33</strain>
    </source>
</reference>
<name>A0ACC1NV82_9HYPO</name>
<organism evidence="1 2">
    <name type="scientific">Zarea fungicola</name>
    <dbReference type="NCBI Taxonomy" id="93591"/>
    <lineage>
        <taxon>Eukaryota</taxon>
        <taxon>Fungi</taxon>
        <taxon>Dikarya</taxon>
        <taxon>Ascomycota</taxon>
        <taxon>Pezizomycotina</taxon>
        <taxon>Sordariomycetes</taxon>
        <taxon>Hypocreomycetidae</taxon>
        <taxon>Hypocreales</taxon>
        <taxon>Cordycipitaceae</taxon>
        <taxon>Zarea</taxon>
    </lineage>
</organism>
<dbReference type="Proteomes" id="UP001143910">
    <property type="component" value="Unassembled WGS sequence"/>
</dbReference>
<dbReference type="EMBL" id="JANJQO010000038">
    <property type="protein sequence ID" value="KAJ2983235.1"/>
    <property type="molecule type" value="Genomic_DNA"/>
</dbReference>
<gene>
    <name evidence="1" type="ORF">NQ176_g833</name>
</gene>
<protein>
    <submittedName>
        <fullName evidence="1">Uncharacterized protein</fullName>
    </submittedName>
</protein>
<evidence type="ECO:0000313" key="2">
    <source>
        <dbReference type="Proteomes" id="UP001143910"/>
    </source>
</evidence>